<name>A0A4S8L1J2_DENBC</name>
<feature type="chain" id="PRO_5020504952" evidence="2">
    <location>
        <begin position="28"/>
        <end position="98"/>
    </location>
</feature>
<dbReference type="AlphaFoldDB" id="A0A4S8L1J2"/>
<organism evidence="3 4">
    <name type="scientific">Dendrothele bispora (strain CBS 962.96)</name>
    <dbReference type="NCBI Taxonomy" id="1314807"/>
    <lineage>
        <taxon>Eukaryota</taxon>
        <taxon>Fungi</taxon>
        <taxon>Dikarya</taxon>
        <taxon>Basidiomycota</taxon>
        <taxon>Agaricomycotina</taxon>
        <taxon>Agaricomycetes</taxon>
        <taxon>Agaricomycetidae</taxon>
        <taxon>Agaricales</taxon>
        <taxon>Agaricales incertae sedis</taxon>
        <taxon>Dendrothele</taxon>
    </lineage>
</organism>
<keyword evidence="4" id="KW-1185">Reference proteome</keyword>
<accession>A0A4S8L1J2</accession>
<proteinExistence type="predicted"/>
<reference evidence="3 4" key="1">
    <citation type="journal article" date="2019" name="Nat. Ecol. Evol.">
        <title>Megaphylogeny resolves global patterns of mushroom evolution.</title>
        <authorList>
            <person name="Varga T."/>
            <person name="Krizsan K."/>
            <person name="Foldi C."/>
            <person name="Dima B."/>
            <person name="Sanchez-Garcia M."/>
            <person name="Sanchez-Ramirez S."/>
            <person name="Szollosi G.J."/>
            <person name="Szarkandi J.G."/>
            <person name="Papp V."/>
            <person name="Albert L."/>
            <person name="Andreopoulos W."/>
            <person name="Angelini C."/>
            <person name="Antonin V."/>
            <person name="Barry K.W."/>
            <person name="Bougher N.L."/>
            <person name="Buchanan P."/>
            <person name="Buyck B."/>
            <person name="Bense V."/>
            <person name="Catcheside P."/>
            <person name="Chovatia M."/>
            <person name="Cooper J."/>
            <person name="Damon W."/>
            <person name="Desjardin D."/>
            <person name="Finy P."/>
            <person name="Geml J."/>
            <person name="Haridas S."/>
            <person name="Hughes K."/>
            <person name="Justo A."/>
            <person name="Karasinski D."/>
            <person name="Kautmanova I."/>
            <person name="Kiss B."/>
            <person name="Kocsube S."/>
            <person name="Kotiranta H."/>
            <person name="LaButti K.M."/>
            <person name="Lechner B.E."/>
            <person name="Liimatainen K."/>
            <person name="Lipzen A."/>
            <person name="Lukacs Z."/>
            <person name="Mihaltcheva S."/>
            <person name="Morgado L.N."/>
            <person name="Niskanen T."/>
            <person name="Noordeloos M.E."/>
            <person name="Ohm R.A."/>
            <person name="Ortiz-Santana B."/>
            <person name="Ovrebo C."/>
            <person name="Racz N."/>
            <person name="Riley R."/>
            <person name="Savchenko A."/>
            <person name="Shiryaev A."/>
            <person name="Soop K."/>
            <person name="Spirin V."/>
            <person name="Szebenyi C."/>
            <person name="Tomsovsky M."/>
            <person name="Tulloss R.E."/>
            <person name="Uehling J."/>
            <person name="Grigoriev I.V."/>
            <person name="Vagvolgyi C."/>
            <person name="Papp T."/>
            <person name="Martin F.M."/>
            <person name="Miettinen O."/>
            <person name="Hibbett D.S."/>
            <person name="Nagy L.G."/>
        </authorList>
    </citation>
    <scope>NUCLEOTIDE SEQUENCE [LARGE SCALE GENOMIC DNA]</scope>
    <source>
        <strain evidence="3 4">CBS 962.96</strain>
    </source>
</reference>
<keyword evidence="2" id="KW-0732">Signal</keyword>
<evidence type="ECO:0000313" key="3">
    <source>
        <dbReference type="EMBL" id="THU81818.1"/>
    </source>
</evidence>
<feature type="compositionally biased region" description="Pro residues" evidence="1">
    <location>
        <begin position="56"/>
        <end position="72"/>
    </location>
</feature>
<sequence>MTPHVPPQPHSLHQLLLQLLSLSVLHPNPIPFLEENFQLFLFISQDYTNQQQRHPTPIPPPSPLPPTTPTPHNPMIATNAQLVLGSSEDIESNQWTFG</sequence>
<gene>
    <name evidence="3" type="ORF">K435DRAFT_784874</name>
</gene>
<evidence type="ECO:0000313" key="4">
    <source>
        <dbReference type="Proteomes" id="UP000297245"/>
    </source>
</evidence>
<feature type="signal peptide" evidence="2">
    <location>
        <begin position="1"/>
        <end position="27"/>
    </location>
</feature>
<feature type="region of interest" description="Disordered" evidence="1">
    <location>
        <begin position="48"/>
        <end position="73"/>
    </location>
</feature>
<dbReference type="EMBL" id="ML179778">
    <property type="protein sequence ID" value="THU81818.1"/>
    <property type="molecule type" value="Genomic_DNA"/>
</dbReference>
<protein>
    <submittedName>
        <fullName evidence="3">Uncharacterized protein</fullName>
    </submittedName>
</protein>
<evidence type="ECO:0000256" key="1">
    <source>
        <dbReference type="SAM" id="MobiDB-lite"/>
    </source>
</evidence>
<dbReference type="Proteomes" id="UP000297245">
    <property type="component" value="Unassembled WGS sequence"/>
</dbReference>
<evidence type="ECO:0000256" key="2">
    <source>
        <dbReference type="SAM" id="SignalP"/>
    </source>
</evidence>